<feature type="transmembrane region" description="Helical" evidence="8">
    <location>
        <begin position="734"/>
        <end position="751"/>
    </location>
</feature>
<feature type="transmembrane region" description="Helical" evidence="8">
    <location>
        <begin position="655"/>
        <end position="676"/>
    </location>
</feature>
<accession>A0A098LIB1</accession>
<dbReference type="PROSITE" id="PS00154">
    <property type="entry name" value="ATPASE_E1_E2"/>
    <property type="match status" value="1"/>
</dbReference>
<feature type="transmembrane region" description="Helical" evidence="8">
    <location>
        <begin position="42"/>
        <end position="61"/>
    </location>
</feature>
<evidence type="ECO:0000256" key="6">
    <source>
        <dbReference type="ARBA" id="ARBA00022989"/>
    </source>
</evidence>
<sequence length="830" mass="92854">MKGELPRYSGLTESQIKDSRSRFGANKIKRENHGTFKLLKEVVTEPMFLLLIAACIVYFLVRQYSEGFLMLIAMVLVASISFFQERRSKAALDAVKEMSQPKTRVVRNGKEFKIFSEELVVGDILLIEEGEQIPIDGVILEAHDFTVDESILTGESFAIEKKNQPGNNKVYFGSTVKTGNAILKVEEVGNSTMLGKLGKSIEGMEVKRSRFQEELRVFVRRMAFAGVVAFLLVLGINYYKSGEILNSLLFALALAMSILPEEIPVAFSTFMALGSWRLLKENVLAKDPLIVETLGSATTICIDKTGTITENKMSVAKVYTYPEDLVNNIISLSPSGKRVLAYAMWSSEPAPYDPMEIAIHEAYGHSVTADQRQQYKMIHEYPLSGSPPVMTHLYENKEGNRIVACKGGVESVIRYSKLSDRDASKIISVAKEFAGDGFRVLGVAEAHFNGDNFPNDQKDFVWTILGLIALYDPPKRNIKGVLKRFYDAGIKVKIISGDYPETIQTIAREIEFKGGNELITGAEIESIPQGELSKVIQNKRIFARMFPDAKLKVVQTLKEEGEIVVMIGDGVNDGPALRKADIGVAMGSKGTEIAKRASSIIILDNDLEHLFLAIVSGRKIYENLKKAIRYILSIHIAIITTVTGPLLLGWDIVNIFSPIHIIFFELIMGPTCSIIYEREPIEIQASVAKPRSTAKGFLSLSELSISILQGLVISAGVLILYYNTMKEGLSEREIRTLVFTNIVVANIFLTLENRSFKESIIKTLSYKNPLIFFIISLTVFLLICILYFSFTRELFLLDPISMRQIIACVIVAFFSVFWLEGYKYFKRKFE</sequence>
<reference evidence="12 13" key="1">
    <citation type="submission" date="2014-09" db="EMBL/GenBank/DDBJ databases">
        <title>Sporocytophaga myxococcoides PG-01 genome sequencing.</title>
        <authorList>
            <person name="Liu L."/>
            <person name="Gao P.J."/>
            <person name="Chen G.J."/>
            <person name="Wang L.S."/>
        </authorList>
    </citation>
    <scope>NUCLEOTIDE SEQUENCE [LARGE SCALE GENOMIC DNA]</scope>
    <source>
        <strain evidence="12 13">PG-01</strain>
    </source>
</reference>
<evidence type="ECO:0000256" key="1">
    <source>
        <dbReference type="ARBA" id="ARBA00004141"/>
    </source>
</evidence>
<feature type="transmembrane region" description="Helical" evidence="8">
    <location>
        <begin position="627"/>
        <end position="649"/>
    </location>
</feature>
<dbReference type="RefSeq" id="WP_045464550.1">
    <property type="nucleotide sequence ID" value="NZ_BBLT01000005.1"/>
</dbReference>
<evidence type="ECO:0000256" key="7">
    <source>
        <dbReference type="ARBA" id="ARBA00023136"/>
    </source>
</evidence>
<dbReference type="InterPro" id="IPR023298">
    <property type="entry name" value="ATPase_P-typ_TM_dom_sf"/>
</dbReference>
<dbReference type="InterPro" id="IPR036412">
    <property type="entry name" value="HAD-like_sf"/>
</dbReference>
<organism evidence="12 13">
    <name type="scientific">Sporocytophaga myxococcoides</name>
    <dbReference type="NCBI Taxonomy" id="153721"/>
    <lineage>
        <taxon>Bacteria</taxon>
        <taxon>Pseudomonadati</taxon>
        <taxon>Bacteroidota</taxon>
        <taxon>Cytophagia</taxon>
        <taxon>Cytophagales</taxon>
        <taxon>Cytophagaceae</taxon>
        <taxon>Sporocytophaga</taxon>
    </lineage>
</organism>
<dbReference type="OrthoDB" id="1521937at2"/>
<dbReference type="STRING" id="153721.MYP_2962"/>
<dbReference type="SUPFAM" id="SSF81660">
    <property type="entry name" value="Metal cation-transporting ATPase, ATP-binding domain N"/>
    <property type="match status" value="1"/>
</dbReference>
<keyword evidence="2 8" id="KW-0812">Transmembrane</keyword>
<dbReference type="SFLD" id="SFLDS00003">
    <property type="entry name" value="Haloacid_Dehalogenase"/>
    <property type="match status" value="1"/>
</dbReference>
<dbReference type="InterPro" id="IPR044492">
    <property type="entry name" value="P_typ_ATPase_HD_dom"/>
</dbReference>
<dbReference type="Proteomes" id="UP000030185">
    <property type="component" value="Unassembled WGS sequence"/>
</dbReference>
<dbReference type="Pfam" id="PF00689">
    <property type="entry name" value="Cation_ATPase_C"/>
    <property type="match status" value="1"/>
</dbReference>
<feature type="transmembrane region" description="Helical" evidence="8">
    <location>
        <begin position="217"/>
        <end position="236"/>
    </location>
</feature>
<dbReference type="SUPFAM" id="SSF81665">
    <property type="entry name" value="Calcium ATPase, transmembrane domain M"/>
    <property type="match status" value="1"/>
</dbReference>
<dbReference type="PRINTS" id="PR00119">
    <property type="entry name" value="CATATPASE"/>
</dbReference>
<keyword evidence="6 8" id="KW-1133">Transmembrane helix</keyword>
<evidence type="ECO:0000256" key="5">
    <source>
        <dbReference type="ARBA" id="ARBA00022967"/>
    </source>
</evidence>
<dbReference type="InterPro" id="IPR059000">
    <property type="entry name" value="ATPase_P-type_domA"/>
</dbReference>
<dbReference type="SFLD" id="SFLDF00027">
    <property type="entry name" value="p-type_atpase"/>
    <property type="match status" value="1"/>
</dbReference>
<keyword evidence="3" id="KW-0547">Nucleotide-binding</keyword>
<evidence type="ECO:0000259" key="10">
    <source>
        <dbReference type="Pfam" id="PF00689"/>
    </source>
</evidence>
<dbReference type="InterPro" id="IPR023299">
    <property type="entry name" value="ATPase_P-typ_cyto_dom_N"/>
</dbReference>
<feature type="transmembrane region" description="Helical" evidence="8">
    <location>
        <begin position="802"/>
        <end position="819"/>
    </location>
</feature>
<evidence type="ECO:0000256" key="2">
    <source>
        <dbReference type="ARBA" id="ARBA00022692"/>
    </source>
</evidence>
<dbReference type="Gene3D" id="2.70.150.10">
    <property type="entry name" value="Calcium-transporting ATPase, cytoplasmic transduction domain A"/>
    <property type="match status" value="1"/>
</dbReference>
<evidence type="ECO:0000256" key="3">
    <source>
        <dbReference type="ARBA" id="ARBA00022741"/>
    </source>
</evidence>
<gene>
    <name evidence="12" type="ORF">MYP_2962</name>
</gene>
<dbReference type="AlphaFoldDB" id="A0A098LIB1"/>
<dbReference type="SFLD" id="SFLDG00002">
    <property type="entry name" value="C1.7:_P-type_atpase_like"/>
    <property type="match status" value="1"/>
</dbReference>
<evidence type="ECO:0000256" key="8">
    <source>
        <dbReference type="SAM" id="Phobius"/>
    </source>
</evidence>
<dbReference type="InterPro" id="IPR008250">
    <property type="entry name" value="ATPase_P-typ_transduc_dom_A_sf"/>
</dbReference>
<protein>
    <submittedName>
        <fullName evidence="12">Uncharacterized protein</fullName>
    </submittedName>
</protein>
<dbReference type="InterPro" id="IPR023214">
    <property type="entry name" value="HAD_sf"/>
</dbReference>
<feature type="transmembrane region" description="Helical" evidence="8">
    <location>
        <begin position="67"/>
        <end position="83"/>
    </location>
</feature>
<dbReference type="Gene3D" id="3.40.1110.10">
    <property type="entry name" value="Calcium-transporting ATPase, cytoplasmic domain N"/>
    <property type="match status" value="2"/>
</dbReference>
<dbReference type="InterPro" id="IPR004014">
    <property type="entry name" value="ATPase_P-typ_cation-transptr_N"/>
</dbReference>
<dbReference type="GO" id="GO:0016020">
    <property type="term" value="C:membrane"/>
    <property type="evidence" value="ECO:0007669"/>
    <property type="project" value="UniProtKB-SubCell"/>
</dbReference>
<feature type="transmembrane region" description="Helical" evidence="8">
    <location>
        <begin position="248"/>
        <end position="273"/>
    </location>
</feature>
<dbReference type="Gene3D" id="3.40.50.1000">
    <property type="entry name" value="HAD superfamily/HAD-like"/>
    <property type="match status" value="2"/>
</dbReference>
<keyword evidence="7 8" id="KW-0472">Membrane</keyword>
<proteinExistence type="predicted"/>
<evidence type="ECO:0000259" key="11">
    <source>
        <dbReference type="Pfam" id="PF00690"/>
    </source>
</evidence>
<dbReference type="InterPro" id="IPR001757">
    <property type="entry name" value="P_typ_ATPase"/>
</dbReference>
<evidence type="ECO:0000256" key="4">
    <source>
        <dbReference type="ARBA" id="ARBA00022840"/>
    </source>
</evidence>
<comment type="subcellular location">
    <subcellularLocation>
        <location evidence="1">Membrane</location>
        <topology evidence="1">Multi-pass membrane protein</topology>
    </subcellularLocation>
</comment>
<name>A0A098LIB1_9BACT</name>
<dbReference type="EMBL" id="BBLT01000005">
    <property type="protein sequence ID" value="GAL85733.1"/>
    <property type="molecule type" value="Genomic_DNA"/>
</dbReference>
<dbReference type="Pfam" id="PF00122">
    <property type="entry name" value="E1-E2_ATPase"/>
    <property type="match status" value="1"/>
</dbReference>
<feature type="domain" description="Cation-transporting P-type ATPase C-terminal" evidence="10">
    <location>
        <begin position="655"/>
        <end position="825"/>
    </location>
</feature>
<keyword evidence="13" id="KW-1185">Reference proteome</keyword>
<feature type="transmembrane region" description="Helical" evidence="8">
    <location>
        <begin position="697"/>
        <end position="722"/>
    </location>
</feature>
<keyword evidence="5" id="KW-1278">Translocase</keyword>
<dbReference type="GO" id="GO:0016887">
    <property type="term" value="F:ATP hydrolysis activity"/>
    <property type="evidence" value="ECO:0007669"/>
    <property type="project" value="InterPro"/>
</dbReference>
<evidence type="ECO:0000313" key="12">
    <source>
        <dbReference type="EMBL" id="GAL85733.1"/>
    </source>
</evidence>
<dbReference type="NCBIfam" id="TIGR01494">
    <property type="entry name" value="ATPase_P-type"/>
    <property type="match status" value="2"/>
</dbReference>
<keyword evidence="4" id="KW-0067">ATP-binding</keyword>
<dbReference type="GO" id="GO:0005524">
    <property type="term" value="F:ATP binding"/>
    <property type="evidence" value="ECO:0007669"/>
    <property type="project" value="UniProtKB-KW"/>
</dbReference>
<dbReference type="eggNOG" id="COG0474">
    <property type="taxonomic scope" value="Bacteria"/>
</dbReference>
<evidence type="ECO:0000313" key="13">
    <source>
        <dbReference type="Proteomes" id="UP000030185"/>
    </source>
</evidence>
<feature type="domain" description="P-type ATPase A" evidence="9">
    <location>
        <begin position="97"/>
        <end position="201"/>
    </location>
</feature>
<dbReference type="InterPro" id="IPR006068">
    <property type="entry name" value="ATPase_P-typ_cation-transptr_C"/>
</dbReference>
<dbReference type="Gene3D" id="1.20.1110.10">
    <property type="entry name" value="Calcium-transporting ATPase, transmembrane domain"/>
    <property type="match status" value="2"/>
</dbReference>
<feature type="domain" description="Cation-transporting P-type ATPase N-terminal" evidence="11">
    <location>
        <begin position="8"/>
        <end position="57"/>
    </location>
</feature>
<feature type="transmembrane region" description="Helical" evidence="8">
    <location>
        <begin position="771"/>
        <end position="790"/>
    </location>
</feature>
<dbReference type="Pfam" id="PF00702">
    <property type="entry name" value="Hydrolase"/>
    <property type="match status" value="1"/>
</dbReference>
<comment type="caution">
    <text evidence="12">The sequence shown here is derived from an EMBL/GenBank/DDBJ whole genome shotgun (WGS) entry which is preliminary data.</text>
</comment>
<dbReference type="InterPro" id="IPR018303">
    <property type="entry name" value="ATPase_P-typ_P_site"/>
</dbReference>
<dbReference type="SUPFAM" id="SSF56784">
    <property type="entry name" value="HAD-like"/>
    <property type="match status" value="1"/>
</dbReference>
<dbReference type="Pfam" id="PF00690">
    <property type="entry name" value="Cation_ATPase_N"/>
    <property type="match status" value="1"/>
</dbReference>
<dbReference type="SUPFAM" id="SSF81653">
    <property type="entry name" value="Calcium ATPase, transduction domain A"/>
    <property type="match status" value="1"/>
</dbReference>
<evidence type="ECO:0000259" key="9">
    <source>
        <dbReference type="Pfam" id="PF00122"/>
    </source>
</evidence>
<dbReference type="PRINTS" id="PR00120">
    <property type="entry name" value="HATPASE"/>
</dbReference>
<dbReference type="PANTHER" id="PTHR42861">
    <property type="entry name" value="CALCIUM-TRANSPORTING ATPASE"/>
    <property type="match status" value="1"/>
</dbReference>